<keyword evidence="3" id="KW-1185">Reference proteome</keyword>
<reference evidence="2 3" key="1">
    <citation type="submission" date="2024-09" db="EMBL/GenBank/DDBJ databases">
        <authorList>
            <person name="Zhang Y."/>
        </authorList>
    </citation>
    <scope>NUCLEOTIDE SEQUENCE [LARGE SCALE GENOMIC DNA]</scope>
    <source>
        <strain evidence="2 3">SH314</strain>
    </source>
</reference>
<evidence type="ECO:0000256" key="1">
    <source>
        <dbReference type="SAM" id="MobiDB-lite"/>
    </source>
</evidence>
<accession>A0ABV4VZQ9</accession>
<proteinExistence type="predicted"/>
<gene>
    <name evidence="2" type="ORF">ACE02L_18105</name>
</gene>
<name>A0ABV4VZQ9_9GAMM</name>
<protein>
    <recommendedName>
        <fullName evidence="4">Secreted protein</fullName>
    </recommendedName>
</protein>
<sequence length="176" mass="19672">MLTHHAKVLSHTFILLVFCNLSSICAAREPVLVPEYGLANLSKNTPSEPLPLGTLLDSEGKPLTIPTEQSALEYSSPTVNVDEAKTKQAAKSTTAKKKKPSRKQQLASRDRVANDPSCRWLNARMSQLETQIGNRPDRAASYHTDELSARQQEWQCLKCGAEGPNQDDHYRCQYRH</sequence>
<evidence type="ECO:0000313" key="3">
    <source>
        <dbReference type="Proteomes" id="UP001576726"/>
    </source>
</evidence>
<evidence type="ECO:0008006" key="4">
    <source>
        <dbReference type="Google" id="ProtNLM"/>
    </source>
</evidence>
<dbReference type="EMBL" id="JBHFGJ010000011">
    <property type="protein sequence ID" value="MFB2654655.1"/>
    <property type="molecule type" value="Genomic_DNA"/>
</dbReference>
<evidence type="ECO:0000313" key="2">
    <source>
        <dbReference type="EMBL" id="MFB2654655.1"/>
    </source>
</evidence>
<dbReference type="Proteomes" id="UP001576726">
    <property type="component" value="Unassembled WGS sequence"/>
</dbReference>
<feature type="region of interest" description="Disordered" evidence="1">
    <location>
        <begin position="42"/>
        <end position="61"/>
    </location>
</feature>
<dbReference type="RefSeq" id="WP_374920026.1">
    <property type="nucleotide sequence ID" value="NZ_JBHFGJ010000011.1"/>
</dbReference>
<organism evidence="2 3">
    <name type="scientific">Shewanella seohaensis</name>
    <dbReference type="NCBI Taxonomy" id="755175"/>
    <lineage>
        <taxon>Bacteria</taxon>
        <taxon>Pseudomonadati</taxon>
        <taxon>Pseudomonadota</taxon>
        <taxon>Gammaproteobacteria</taxon>
        <taxon>Alteromonadales</taxon>
        <taxon>Shewanellaceae</taxon>
        <taxon>Shewanella</taxon>
    </lineage>
</organism>
<comment type="caution">
    <text evidence="2">The sequence shown here is derived from an EMBL/GenBank/DDBJ whole genome shotgun (WGS) entry which is preliminary data.</text>
</comment>
<feature type="region of interest" description="Disordered" evidence="1">
    <location>
        <begin position="71"/>
        <end position="113"/>
    </location>
</feature>